<dbReference type="Proteomes" id="UP000002357">
    <property type="component" value="Plasmid pSCL4"/>
</dbReference>
<accession>D5SJR5</accession>
<gene>
    <name evidence="2" type="ORF">SCLAV_p0671</name>
</gene>
<organism evidence="2 3">
    <name type="scientific">Streptomyces clavuligerus</name>
    <dbReference type="NCBI Taxonomy" id="1901"/>
    <lineage>
        <taxon>Bacteria</taxon>
        <taxon>Bacillati</taxon>
        <taxon>Actinomycetota</taxon>
        <taxon>Actinomycetes</taxon>
        <taxon>Kitasatosporales</taxon>
        <taxon>Streptomycetaceae</taxon>
        <taxon>Streptomyces</taxon>
    </lineage>
</organism>
<evidence type="ECO:0000256" key="1">
    <source>
        <dbReference type="SAM" id="MobiDB-lite"/>
    </source>
</evidence>
<protein>
    <recommendedName>
        <fullName evidence="4">DUF2262 domain-containing protein</fullName>
    </recommendedName>
</protein>
<dbReference type="eggNOG" id="ENOG50349TM">
    <property type="taxonomic scope" value="Bacteria"/>
</dbReference>
<evidence type="ECO:0000313" key="3">
    <source>
        <dbReference type="Proteomes" id="UP000002357"/>
    </source>
</evidence>
<sequence>MCHGGNASGCAMLCHVQGLGLRHGPERVPVRHRDGMARLLWPWALSVRTGTMPPSIRPHPGRRPVPDTTPTPPTVPGGTAPALASDTLDPDRIVAERYVTVRAAGQELSVTFAPFGSTVPADRETVVRLLPRARTLLADFAAVRERATEYLWDWGAEGEETEEEKAAFLRDVLPSALTVADGAGTEVHYENIGEEYMLDGYWPVVHHDAGLNPVRVTVEA</sequence>
<dbReference type="AlphaFoldDB" id="D5SJR5"/>
<evidence type="ECO:0008006" key="4">
    <source>
        <dbReference type="Google" id="ProtNLM"/>
    </source>
</evidence>
<keyword evidence="3" id="KW-1185">Reference proteome</keyword>
<feature type="region of interest" description="Disordered" evidence="1">
    <location>
        <begin position="51"/>
        <end position="85"/>
    </location>
</feature>
<evidence type="ECO:0000313" key="2">
    <source>
        <dbReference type="EMBL" id="EFG04158.2"/>
    </source>
</evidence>
<reference evidence="2 3" key="1">
    <citation type="journal article" date="2010" name="Genome Biol. Evol.">
        <title>The sequence of a 1.8-mb bacterial linear plasmid reveals a rich evolutionary reservoir of secondary metabolic pathways.</title>
        <authorList>
            <person name="Medema M.H."/>
            <person name="Trefzer A."/>
            <person name="Kovalchuk A."/>
            <person name="van den Berg M."/>
            <person name="Mueller U."/>
            <person name="Heijne W."/>
            <person name="Wu L."/>
            <person name="Alam M.T."/>
            <person name="Ronning C.M."/>
            <person name="Nierman W.C."/>
            <person name="Bovenberg R.A.L."/>
            <person name="Breitling R."/>
            <person name="Takano E."/>
        </authorList>
    </citation>
    <scope>NUCLEOTIDE SEQUENCE [LARGE SCALE GENOMIC DNA]</scope>
    <source>
        <strain evidence="3">ATCC 27064 / DSM 738 / JCM 4710 / NBRC 13307 / NCIMB 12785 / NRRL 3585 / VKM Ac-602</strain>
        <plasmid evidence="2">pSCL4</plasmid>
    </source>
</reference>
<name>D5SJR5_STRCL</name>
<keyword evidence="2" id="KW-0614">Plasmid</keyword>
<dbReference type="EMBL" id="CM000914">
    <property type="protein sequence ID" value="EFG04158.2"/>
    <property type="molecule type" value="Genomic_DNA"/>
</dbReference>
<geneLocation type="plasmid" evidence="2 3">
    <name>pSCL4</name>
</geneLocation>
<proteinExistence type="predicted"/>